<feature type="transmembrane region" description="Helical" evidence="19">
    <location>
        <begin position="668"/>
        <end position="691"/>
    </location>
</feature>
<evidence type="ECO:0000256" key="4">
    <source>
        <dbReference type="ARBA" id="ARBA00005860"/>
    </source>
</evidence>
<evidence type="ECO:0000313" key="21">
    <source>
        <dbReference type="Proteomes" id="UP000028761"/>
    </source>
</evidence>
<reference evidence="20" key="1">
    <citation type="submission" date="2012-03" db="EMBL/GenBank/DDBJ databases">
        <title>Whole Genome Assembly of Papio anubis.</title>
        <authorList>
            <person name="Liu Y.L."/>
            <person name="Abraham K.A."/>
            <person name="Akbar H.A."/>
            <person name="Ali S.A."/>
            <person name="Anosike U.A."/>
            <person name="Aqrawi P.A."/>
            <person name="Arias F.A."/>
            <person name="Attaway T.A."/>
            <person name="Awwad R.A."/>
            <person name="Babu C.B."/>
            <person name="Bandaranaike D.B."/>
            <person name="Battles P.B."/>
            <person name="Bell A.B."/>
            <person name="Beltran B.B."/>
            <person name="Berhane-Mersha D.B."/>
            <person name="Bess C.B."/>
            <person name="Bickham C.B."/>
            <person name="Bolden T.B."/>
            <person name="Carter K.C."/>
            <person name="Chau D.C."/>
            <person name="Chavez A.C."/>
            <person name="Clerc-Blankenburg K.C."/>
            <person name="Coyle M.C."/>
            <person name="Dao M.D."/>
            <person name="Davila M.L.D."/>
            <person name="Davy-Carroll L.D."/>
            <person name="Denson S.D."/>
            <person name="Dinh H.D."/>
            <person name="Fernandez S.F."/>
            <person name="Fernando P.F."/>
            <person name="Forbes L.F."/>
            <person name="Francis C.F."/>
            <person name="Francisco L.F."/>
            <person name="Fu Q.F."/>
            <person name="Garcia-Iii R.G."/>
            <person name="Garrett T.G."/>
            <person name="Gross S.G."/>
            <person name="Gubbala S.G."/>
            <person name="Hirani K.H."/>
            <person name="Hogues M.H."/>
            <person name="Hollins B.H."/>
            <person name="Jackson L.J."/>
            <person name="Javaid M.J."/>
            <person name="Jhangiani S.J."/>
            <person name="Johnson A.J."/>
            <person name="Johnson B.J."/>
            <person name="Jones J.J."/>
            <person name="Joshi V.J."/>
            <person name="Kalu J.K."/>
            <person name="Khan N.K."/>
            <person name="Korchina V.K."/>
            <person name="Kovar C.K."/>
            <person name="Lago L.L."/>
            <person name="Lara F.L."/>
            <person name="Le T.-K.L."/>
            <person name="Lee S.L."/>
            <person name="Legall-Iii F.L."/>
            <person name="Lemon S.L."/>
            <person name="Liu J.L."/>
            <person name="Liu Y.-S.L."/>
            <person name="Liyanage D.L."/>
            <person name="Lopez J.L."/>
            <person name="Lorensuhewa L.L."/>
            <person name="Mata R.M."/>
            <person name="Mathew T.M."/>
            <person name="Mercado C.M."/>
            <person name="Mercado I.M."/>
            <person name="Morales K.M."/>
            <person name="Morgan M.M."/>
            <person name="Munidasa M.M."/>
            <person name="Ngo D.N."/>
            <person name="Nguyen L.N."/>
            <person name="Nguyen T.N."/>
            <person name="Nguyen N.N."/>
            <person name="Obregon M.O."/>
            <person name="Okwuonu G.O."/>
            <person name="Ongeri F.O."/>
            <person name="Onwere C.O."/>
            <person name="Osifeso I.O."/>
            <person name="Parra A.P."/>
            <person name="Patil S.P."/>
            <person name="Perez A.P."/>
            <person name="Perez Y.P."/>
            <person name="Pham C.P."/>
            <person name="Pu L.-L.P."/>
            <person name="Puazo M.P."/>
            <person name="Quiroz J.Q."/>
            <person name="Rouhana J.R."/>
            <person name="Ruiz M.R."/>
            <person name="Ruiz S.-J.R."/>
            <person name="Saada N.S."/>
            <person name="Santibanez J.S."/>
            <person name="Scheel M.S."/>
            <person name="Schneider B.S."/>
            <person name="Simmons D.S."/>
            <person name="Sisson I.S."/>
            <person name="Tang L.-Y.T."/>
            <person name="Thornton R.T."/>
            <person name="Tisius J.T."/>
            <person name="Toledanes G.T."/>
            <person name="Trejos Z.T."/>
            <person name="Usmani K.U."/>
            <person name="Varghese R.V."/>
            <person name="Vattathil S.V."/>
            <person name="Vee V.V."/>
            <person name="Walker D.W."/>
            <person name="Weissenberger G.W."/>
            <person name="White C.W."/>
            <person name="Williams A.W."/>
            <person name="Woodworth J.W."/>
            <person name="Wright R.W."/>
            <person name="Zhu Y.Z."/>
            <person name="Han Y.H."/>
            <person name="Newsham I.N."/>
            <person name="Nazareth L.N."/>
            <person name="Worley K.W."/>
            <person name="Muzny D.M."/>
            <person name="Rogers J.R."/>
            <person name="Gibbs R.G."/>
        </authorList>
    </citation>
    <scope>NUCLEOTIDE SEQUENCE [LARGE SCALE GENOMIC DNA]</scope>
</reference>
<evidence type="ECO:0000256" key="8">
    <source>
        <dbReference type="ARBA" id="ARBA00022677"/>
    </source>
</evidence>
<dbReference type="STRING" id="9555.ENSPANP00000019151"/>
<dbReference type="GO" id="GO:0046872">
    <property type="term" value="F:metal ion binding"/>
    <property type="evidence" value="ECO:0007669"/>
    <property type="project" value="UniProtKB-KW"/>
</dbReference>
<keyword evidence="5" id="KW-0963">Cytoplasm</keyword>
<dbReference type="Pfam" id="PF01457">
    <property type="entry name" value="Peptidase_M8"/>
    <property type="match status" value="2"/>
</dbReference>
<dbReference type="GO" id="GO:0005925">
    <property type="term" value="C:focal adhesion"/>
    <property type="evidence" value="ECO:0007669"/>
    <property type="project" value="Ensembl"/>
</dbReference>
<dbReference type="HOGENOM" id="CLU_023820_1_0_1"/>
<protein>
    <recommendedName>
        <fullName evidence="15 18">Leishmanolysin-like peptidase</fullName>
        <ecNumber evidence="18">3.4.24.-</ecNumber>
    </recommendedName>
</protein>
<dbReference type="GO" id="GO:0005829">
    <property type="term" value="C:cytosol"/>
    <property type="evidence" value="ECO:0007669"/>
    <property type="project" value="Ensembl"/>
</dbReference>
<dbReference type="Gene3D" id="3.90.132.10">
    <property type="entry name" value="Leishmanolysin , domain 2"/>
    <property type="match status" value="1"/>
</dbReference>
<gene>
    <name evidence="20" type="primary">LMLN</name>
</gene>
<dbReference type="GO" id="GO:0051301">
    <property type="term" value="P:cell division"/>
    <property type="evidence" value="ECO:0007669"/>
    <property type="project" value="UniProtKB-KW"/>
</dbReference>
<dbReference type="FunFam" id="3.10.170.20:FF:000002">
    <property type="entry name" value="Leishmanolysin like peptidase"/>
    <property type="match status" value="1"/>
</dbReference>
<dbReference type="Gene3D" id="2.10.55.10">
    <property type="entry name" value="Leishmanolysin domain 3"/>
    <property type="match status" value="1"/>
</dbReference>
<keyword evidence="19" id="KW-1133">Transmembrane helix</keyword>
<evidence type="ECO:0000256" key="14">
    <source>
        <dbReference type="ARBA" id="ARBA00023306"/>
    </source>
</evidence>
<evidence type="ECO:0000256" key="5">
    <source>
        <dbReference type="ARBA" id="ARBA00022490"/>
    </source>
</evidence>
<dbReference type="InterPro" id="IPR001577">
    <property type="entry name" value="Peptidase_M8"/>
</dbReference>
<keyword evidence="14" id="KW-0131">Cell cycle</keyword>
<dbReference type="Ensembl" id="ENSPANT00000026055.3">
    <property type="protein sequence ID" value="ENSPANP00000019151.2"/>
    <property type="gene ID" value="ENSPANG00000025303.3"/>
</dbReference>
<dbReference type="OMA" id="MVRHHVH"/>
<dbReference type="Gene3D" id="3.10.170.20">
    <property type="match status" value="1"/>
</dbReference>
<feature type="binding site" evidence="17">
    <location>
        <position position="272"/>
    </location>
    <ligand>
        <name>Zn(2+)</name>
        <dbReference type="ChEBI" id="CHEBI:29105"/>
        <note>catalytic</note>
    </ligand>
</feature>
<evidence type="ECO:0000256" key="16">
    <source>
        <dbReference type="PIRSR" id="PIRSR601577-1"/>
    </source>
</evidence>
<accession>A0A096P1C6</accession>
<evidence type="ECO:0000256" key="17">
    <source>
        <dbReference type="PIRSR" id="PIRSR601577-2"/>
    </source>
</evidence>
<comment type="similarity">
    <text evidence="4 18">Belongs to the peptidase M8 family.</text>
</comment>
<keyword evidence="21" id="KW-1185">Reference proteome</keyword>
<evidence type="ECO:0000256" key="2">
    <source>
        <dbReference type="ARBA" id="ARBA00004496"/>
    </source>
</evidence>
<reference evidence="20" key="3">
    <citation type="submission" date="2025-09" db="UniProtKB">
        <authorList>
            <consortium name="Ensembl"/>
        </authorList>
    </citation>
    <scope>IDENTIFICATION</scope>
</reference>
<organism evidence="20 21">
    <name type="scientific">Papio anubis</name>
    <name type="common">Olive baboon</name>
    <dbReference type="NCBI Taxonomy" id="9555"/>
    <lineage>
        <taxon>Eukaryota</taxon>
        <taxon>Metazoa</taxon>
        <taxon>Chordata</taxon>
        <taxon>Craniata</taxon>
        <taxon>Vertebrata</taxon>
        <taxon>Euteleostomi</taxon>
        <taxon>Mammalia</taxon>
        <taxon>Eutheria</taxon>
        <taxon>Euarchontoglires</taxon>
        <taxon>Primates</taxon>
        <taxon>Haplorrhini</taxon>
        <taxon>Catarrhini</taxon>
        <taxon>Cercopithecidae</taxon>
        <taxon>Cercopithecinae</taxon>
        <taxon>Papio</taxon>
    </lineage>
</organism>
<evidence type="ECO:0000256" key="1">
    <source>
        <dbReference type="ARBA" id="ARBA00002657"/>
    </source>
</evidence>
<evidence type="ECO:0000256" key="15">
    <source>
        <dbReference type="ARBA" id="ARBA00039717"/>
    </source>
</evidence>
<keyword evidence="8" id="KW-0551">Lipid droplet</keyword>
<feature type="active site" evidence="16">
    <location>
        <position position="273"/>
    </location>
</feature>
<dbReference type="KEGG" id="panu:101013716"/>
<evidence type="ECO:0000256" key="12">
    <source>
        <dbReference type="ARBA" id="ARBA00022833"/>
    </source>
</evidence>
<dbReference type="Proteomes" id="UP000028761">
    <property type="component" value="Chromosome 2"/>
</dbReference>
<comment type="subcellular location">
    <subcellularLocation>
        <location evidence="2">Cytoplasm</location>
    </subcellularLocation>
    <subcellularLocation>
        <location evidence="3">Lipid droplet</location>
    </subcellularLocation>
</comment>
<dbReference type="GeneID" id="101013716"/>
<feature type="binding site" evidence="17">
    <location>
        <position position="276"/>
    </location>
    <ligand>
        <name>Zn(2+)</name>
        <dbReference type="ChEBI" id="CHEBI:29105"/>
        <note>catalytic</note>
    </ligand>
</feature>
<dbReference type="EC" id="3.4.24.-" evidence="18"/>
<evidence type="ECO:0000256" key="6">
    <source>
        <dbReference type="ARBA" id="ARBA00022618"/>
    </source>
</evidence>
<dbReference type="eggNOG" id="KOG2556">
    <property type="taxonomic scope" value="Eukaryota"/>
</dbReference>
<keyword evidence="7 18" id="KW-0645">Protease</keyword>
<dbReference type="Bgee" id="ENSPANG00000025303">
    <property type="expression patterns" value="Expressed in testis and 63 other cell types or tissues"/>
</dbReference>
<dbReference type="CTD" id="89782"/>
<sequence length="692" mass="78267">MVTTLGRKMAAEWGGGAGYSGSGPGRSRWRWSGSMWVRSVLLLLGGLRASATSTPVSLGSSPPCRHHVPSDTEVINKVHLKANHVVKRDVDEHLRIKTVYDKSVEELLPEKKNLVKNKLFPQAISYLEKTFQVRRPAGTILLSRQCATNQYLRKENDPHRYCTGECAAHTKCGPVVVPEEHLQQCRVYRGGKWPHRAVGVPDQEGISDADFVLYVGALATERCSQENIISYAAYCQQEADMDRPIAGYANLCPNMISTQPQEFIGMLSTVKHEVIHALGFSAGLFAFYHDKDGNPLTSRFADGLPPFNYSLGLYQWSDKVVRKVERLWDVRDNKIVRHTVYLLVTPRVVEEARKHFDCPVLEGMELENQGGMGTELNHWEKRLLENEAMTGSHTQNRVLSRITLALMEDTGWYKANYSMAEKLDWGRGMGCDFVRKSCKFWIDQQRQKRQTLSPYCDTLRSNPLQLTCRQDQRAVAVCNLQKFPKPLPQEYQYFDELSGIPAEDLPYYGGSVEIADYCPFSQEFSWHLSGEYQRSSDCRILENQPEIFKNYGAEKYGPHSVCLIQKSAFVMEKCERKLSYPDWGSGCYQVSCSPQGLKVWVQDTSYLCSRAGQVLPISIQMNGWIHDGNLLCPSCWDFCELCPPETDPPATNLTRALPLDLCSCSSSLVVTLWLLLGNLFPLLAGFLLCVWH</sequence>
<dbReference type="GO" id="GO:0016020">
    <property type="term" value="C:membrane"/>
    <property type="evidence" value="ECO:0007669"/>
    <property type="project" value="InterPro"/>
</dbReference>
<keyword evidence="10" id="KW-0498">Mitosis</keyword>
<evidence type="ECO:0000313" key="20">
    <source>
        <dbReference type="Ensembl" id="ENSPANP00000019151.2"/>
    </source>
</evidence>
<comment type="function">
    <text evidence="1">Metalloprotease.</text>
</comment>
<dbReference type="GO" id="GO:0006508">
    <property type="term" value="P:proteolysis"/>
    <property type="evidence" value="ECO:0007669"/>
    <property type="project" value="UniProtKB-KW"/>
</dbReference>
<evidence type="ECO:0000256" key="9">
    <source>
        <dbReference type="ARBA" id="ARBA00022723"/>
    </source>
</evidence>
<proteinExistence type="inferred from homology"/>
<keyword evidence="11 18" id="KW-0378">Hydrolase</keyword>
<dbReference type="GO" id="GO:0005811">
    <property type="term" value="C:lipid droplet"/>
    <property type="evidence" value="ECO:0007669"/>
    <property type="project" value="UniProtKB-SubCell"/>
</dbReference>
<name>A0A096P1C6_PAPAN</name>
<dbReference type="GeneTree" id="ENSGT00390000008796"/>
<feature type="binding site" evidence="17">
    <location>
        <position position="378"/>
    </location>
    <ligand>
        <name>Zn(2+)</name>
        <dbReference type="ChEBI" id="CHEBI:29105"/>
        <note>catalytic</note>
    </ligand>
</feature>
<keyword evidence="13 17" id="KW-0482">Metalloprotease</keyword>
<evidence type="ECO:0000256" key="3">
    <source>
        <dbReference type="ARBA" id="ARBA00004502"/>
    </source>
</evidence>
<dbReference type="GO" id="GO:0007155">
    <property type="term" value="P:cell adhesion"/>
    <property type="evidence" value="ECO:0007669"/>
    <property type="project" value="InterPro"/>
</dbReference>
<comment type="cofactor">
    <cofactor evidence="17 18">
        <name>Zn(2+)</name>
        <dbReference type="ChEBI" id="CHEBI:29105"/>
    </cofactor>
    <text evidence="17 18">Binds 1 zinc ion per subunit.</text>
</comment>
<keyword evidence="19" id="KW-0812">Transmembrane</keyword>
<dbReference type="AlphaFoldDB" id="A0A096P1C6"/>
<dbReference type="GO" id="GO:0004222">
    <property type="term" value="F:metalloendopeptidase activity"/>
    <property type="evidence" value="ECO:0007669"/>
    <property type="project" value="UniProtKB-UniRule"/>
</dbReference>
<dbReference type="SUPFAM" id="SSF55486">
    <property type="entry name" value="Metalloproteases ('zincins'), catalytic domain"/>
    <property type="match status" value="1"/>
</dbReference>
<dbReference type="PANTHER" id="PTHR10942:SF0">
    <property type="entry name" value="LEISHMANOLYSIN-LIKE PEPTIDASE"/>
    <property type="match status" value="1"/>
</dbReference>
<evidence type="ECO:0000256" key="19">
    <source>
        <dbReference type="SAM" id="Phobius"/>
    </source>
</evidence>
<reference evidence="20" key="2">
    <citation type="submission" date="2025-08" db="UniProtKB">
        <authorList>
            <consortium name="Ensembl"/>
        </authorList>
    </citation>
    <scope>IDENTIFICATION</scope>
</reference>
<evidence type="ECO:0000256" key="13">
    <source>
        <dbReference type="ARBA" id="ARBA00023049"/>
    </source>
</evidence>
<keyword evidence="6" id="KW-0132">Cell division</keyword>
<dbReference type="PANTHER" id="PTHR10942">
    <property type="entry name" value="LEISHMANOLYSIN-LIKE PEPTIDASE"/>
    <property type="match status" value="1"/>
</dbReference>
<evidence type="ECO:0000256" key="11">
    <source>
        <dbReference type="ARBA" id="ARBA00022801"/>
    </source>
</evidence>
<dbReference type="FunFam" id="3.90.132.10:FF:000001">
    <property type="entry name" value="leishmanolysin-like peptidase isoform X2"/>
    <property type="match status" value="1"/>
</dbReference>
<keyword evidence="19" id="KW-0472">Membrane</keyword>
<dbReference type="MEROPS" id="M08.003"/>
<dbReference type="FunFam" id="2.10.55.10:FF:000001">
    <property type="entry name" value="Leishmanolysin like peptidase"/>
    <property type="match status" value="1"/>
</dbReference>
<dbReference type="RefSeq" id="XP_003918718.2">
    <property type="nucleotide sequence ID" value="XM_003918669.5"/>
</dbReference>
<evidence type="ECO:0000256" key="10">
    <source>
        <dbReference type="ARBA" id="ARBA00022776"/>
    </source>
</evidence>
<evidence type="ECO:0000256" key="7">
    <source>
        <dbReference type="ARBA" id="ARBA00022670"/>
    </source>
</evidence>
<evidence type="ECO:0000256" key="18">
    <source>
        <dbReference type="RuleBase" id="RU366077"/>
    </source>
</evidence>
<keyword evidence="12 17" id="KW-0862">Zinc</keyword>
<keyword evidence="9 17" id="KW-0479">Metal-binding</keyword>